<dbReference type="InterPro" id="IPR053738">
    <property type="entry name" value="Lambda_capsid_assembly"/>
</dbReference>
<gene>
    <name evidence="1" type="ORF">A3Q29_00175</name>
</gene>
<protein>
    <submittedName>
        <fullName evidence="1">Phage capsid protein</fullName>
    </submittedName>
</protein>
<dbReference type="AlphaFoldDB" id="A0A1S1HZM8"/>
<accession>A0A1S1HZM8</accession>
<dbReference type="Gene3D" id="3.90.1690.10">
    <property type="entry name" value="phage-related protein like domain"/>
    <property type="match status" value="1"/>
</dbReference>
<evidence type="ECO:0000313" key="1">
    <source>
        <dbReference type="EMBL" id="OHT25820.1"/>
    </source>
</evidence>
<name>A0A1S1HZM8_PROST</name>
<sequence>MTRQIAPFPVDAELTAITIAYRNPRLIADDVLPRVPVGTQSFKYTKYTLSEGFTVPNTLVGRTGQPTRVEFTGKEETESTQDHALDAPVPQADIDNAANQPHINPLGRATEQTTNLILLDREVRTANLVFDKNSYNAKNRETVAAGDSWSKPDSDPAVSIMDALDTVIMRPSIGVLGRRVATILRRHPKIVKAFNGTLGDSGMVPLTFLAELLELEQIYVGEAWVNIAKRGQNPNMQRAWGNHAAFLYRDRLADSQSGTTFGFTAQWNGRTSGTITDPNIGMRGGQIVRVGESVKEVIAAKDLGFFFENAVTE</sequence>
<evidence type="ECO:0000313" key="2">
    <source>
        <dbReference type="Proteomes" id="UP000179588"/>
    </source>
</evidence>
<proteinExistence type="predicted"/>
<comment type="caution">
    <text evidence="1">The sequence shown here is derived from an EMBL/GenBank/DDBJ whole genome shotgun (WGS) entry which is preliminary data.</text>
</comment>
<dbReference type="Proteomes" id="UP000179588">
    <property type="component" value="Unassembled WGS sequence"/>
</dbReference>
<reference evidence="1 2" key="1">
    <citation type="submission" date="2016-03" db="EMBL/GenBank/DDBJ databases">
        <title>Genome sequence of Providencia stuartii strain, isolated from the salivary glands of larval Lucilia sericata.</title>
        <authorList>
            <person name="Yuan Y."/>
            <person name="Zhang Y."/>
            <person name="Fu S."/>
            <person name="Crippen T.L."/>
            <person name="Visi D."/>
            <person name="Benbow M.E."/>
            <person name="Allen M."/>
            <person name="Tomberlin J.K."/>
            <person name="Sze S.-H."/>
            <person name="Tarone A.M."/>
        </authorList>
    </citation>
    <scope>NUCLEOTIDE SEQUENCE [LARGE SCALE GENOMIC DNA]</scope>
    <source>
        <strain evidence="1 2">Crippen</strain>
    </source>
</reference>
<organism evidence="1 2">
    <name type="scientific">Providencia stuartii</name>
    <dbReference type="NCBI Taxonomy" id="588"/>
    <lineage>
        <taxon>Bacteria</taxon>
        <taxon>Pseudomonadati</taxon>
        <taxon>Pseudomonadota</taxon>
        <taxon>Gammaproteobacteria</taxon>
        <taxon>Enterobacterales</taxon>
        <taxon>Morganellaceae</taxon>
        <taxon>Providencia</taxon>
    </lineage>
</organism>
<keyword evidence="2" id="KW-1185">Reference proteome</keyword>
<dbReference type="EMBL" id="LVIE01000001">
    <property type="protein sequence ID" value="OHT25820.1"/>
    <property type="molecule type" value="Genomic_DNA"/>
</dbReference>